<evidence type="ECO:0000313" key="4">
    <source>
        <dbReference type="Proteomes" id="UP000054821"/>
    </source>
</evidence>
<feature type="transmembrane region" description="Helical" evidence="2">
    <location>
        <begin position="21"/>
        <end position="44"/>
    </location>
</feature>
<feature type="region of interest" description="Disordered" evidence="1">
    <location>
        <begin position="265"/>
        <end position="294"/>
    </location>
</feature>
<reference evidence="3 4" key="1">
    <citation type="journal article" date="2016" name="Genome Announc.">
        <title>Draft Whole-Genome Sequence of Trichoderma gamsii T6085, a Promising Biocontrol Agent of Fusarium Head Blight on Wheat.</title>
        <authorList>
            <person name="Baroncelli R."/>
            <person name="Zapparata A."/>
            <person name="Piaggeschi G."/>
            <person name="Sarrocco S."/>
            <person name="Vannacci G."/>
        </authorList>
    </citation>
    <scope>NUCLEOTIDE SEQUENCE [LARGE SCALE GENOMIC DNA]</scope>
    <source>
        <strain evidence="3 4">T6085</strain>
    </source>
</reference>
<dbReference type="EMBL" id="JPDN02000027">
    <property type="protein sequence ID" value="PON23801.1"/>
    <property type="molecule type" value="Genomic_DNA"/>
</dbReference>
<keyword evidence="2" id="KW-0472">Membrane</keyword>
<organism evidence="3 4">
    <name type="scientific">Trichoderma gamsii</name>
    <dbReference type="NCBI Taxonomy" id="398673"/>
    <lineage>
        <taxon>Eukaryota</taxon>
        <taxon>Fungi</taxon>
        <taxon>Dikarya</taxon>
        <taxon>Ascomycota</taxon>
        <taxon>Pezizomycotina</taxon>
        <taxon>Sordariomycetes</taxon>
        <taxon>Hypocreomycetidae</taxon>
        <taxon>Hypocreales</taxon>
        <taxon>Hypocreaceae</taxon>
        <taxon>Trichoderma</taxon>
    </lineage>
</organism>
<name>A0A2P4ZHN9_9HYPO</name>
<accession>A0A2P4ZHN9</accession>
<dbReference type="Proteomes" id="UP000054821">
    <property type="component" value="Unassembled WGS sequence"/>
</dbReference>
<keyword evidence="4" id="KW-1185">Reference proteome</keyword>
<dbReference type="AlphaFoldDB" id="A0A2P4ZHN9"/>
<comment type="caution">
    <text evidence="3">The sequence shown here is derived from an EMBL/GenBank/DDBJ whole genome shotgun (WGS) entry which is preliminary data.</text>
</comment>
<dbReference type="RefSeq" id="XP_024405188.1">
    <property type="nucleotide sequence ID" value="XM_024550100.1"/>
</dbReference>
<sequence>MDTLVAYSIAGRVRLMAPQRGLLFLAVVDLMTVGALFAKSAIALEQGLLVPAWKRERKSERGERSDTIFLSKPATLLSLYFVAIYDALEASAAISFSICTAFFKPSLLSIVCSDCEEGHLDLASVCLGKRDLAGGCHGVDEDATKGTAFEGPGSLVLDKALVSASAALGGAVIGGSESLYLEEPDASCFAESRNLYLEEPEPELALVTAGEGLAECGNGFGGVCANGLGPKGLVFEGSAPKDGALERDEEEATREVSTLAAAALDGSGLDGSGLDGSGLDGLPIGGLASRTDAL</sequence>
<proteinExistence type="predicted"/>
<gene>
    <name evidence="3" type="ORF">TGAM01_v207448</name>
</gene>
<keyword evidence="2" id="KW-1133">Transmembrane helix</keyword>
<evidence type="ECO:0000256" key="1">
    <source>
        <dbReference type="SAM" id="MobiDB-lite"/>
    </source>
</evidence>
<dbReference type="GeneID" id="36347704"/>
<feature type="compositionally biased region" description="Gly residues" evidence="1">
    <location>
        <begin position="268"/>
        <end position="279"/>
    </location>
</feature>
<evidence type="ECO:0000256" key="2">
    <source>
        <dbReference type="SAM" id="Phobius"/>
    </source>
</evidence>
<evidence type="ECO:0000313" key="3">
    <source>
        <dbReference type="EMBL" id="PON23801.1"/>
    </source>
</evidence>
<protein>
    <submittedName>
        <fullName evidence="3">Uncharacterized protein</fullName>
    </submittedName>
</protein>
<keyword evidence="2" id="KW-0812">Transmembrane</keyword>